<reference evidence="1" key="1">
    <citation type="submission" date="2022-10" db="EMBL/GenBank/DDBJ databases">
        <authorList>
            <person name="Hyden B.L."/>
            <person name="Feng K."/>
            <person name="Yates T."/>
            <person name="Jawdy S."/>
            <person name="Smart L.B."/>
            <person name="Muchero W."/>
        </authorList>
    </citation>
    <scope>NUCLEOTIDE SEQUENCE</scope>
    <source>
        <tissue evidence="1">Shoot tip</tissue>
    </source>
</reference>
<accession>A0ABQ8ZY91</accession>
<keyword evidence="2" id="KW-1185">Reference proteome</keyword>
<organism evidence="1 2">
    <name type="scientific">Salix suchowensis</name>
    <dbReference type="NCBI Taxonomy" id="1278906"/>
    <lineage>
        <taxon>Eukaryota</taxon>
        <taxon>Viridiplantae</taxon>
        <taxon>Streptophyta</taxon>
        <taxon>Embryophyta</taxon>
        <taxon>Tracheophyta</taxon>
        <taxon>Spermatophyta</taxon>
        <taxon>Magnoliopsida</taxon>
        <taxon>eudicotyledons</taxon>
        <taxon>Gunneridae</taxon>
        <taxon>Pentapetalae</taxon>
        <taxon>rosids</taxon>
        <taxon>fabids</taxon>
        <taxon>Malpighiales</taxon>
        <taxon>Salicaceae</taxon>
        <taxon>Saliceae</taxon>
        <taxon>Salix</taxon>
    </lineage>
</organism>
<gene>
    <name evidence="1" type="ORF">OIU77_014205</name>
</gene>
<dbReference type="EMBL" id="JAPFFI010000024">
    <property type="protein sequence ID" value="KAJ6312638.1"/>
    <property type="molecule type" value="Genomic_DNA"/>
</dbReference>
<proteinExistence type="predicted"/>
<sequence length="114" mass="13082">MPGPVNRPVYDCMVINFKSPSPATPFGHTHSLVDVLIRFARGSFKIIYFQLSFGVAVITVEEHPRPYYQERSFFVQRTEALSSLFISDTQFEASIIAWSAESFSPLSYYKFDKE</sequence>
<evidence type="ECO:0000313" key="2">
    <source>
        <dbReference type="Proteomes" id="UP001141253"/>
    </source>
</evidence>
<dbReference type="Proteomes" id="UP001141253">
    <property type="component" value="Chromosome 10"/>
</dbReference>
<protein>
    <submittedName>
        <fullName evidence="1">Uncharacterized protein</fullName>
    </submittedName>
</protein>
<reference evidence="1" key="2">
    <citation type="journal article" date="2023" name="Int. J. Mol. Sci.">
        <title>De Novo Assembly and Annotation of 11 Diverse Shrub Willow (Salix) Genomes Reveals Novel Gene Organization in Sex-Linked Regions.</title>
        <authorList>
            <person name="Hyden B."/>
            <person name="Feng K."/>
            <person name="Yates T.B."/>
            <person name="Jawdy S."/>
            <person name="Cereghino C."/>
            <person name="Smart L.B."/>
            <person name="Muchero W."/>
        </authorList>
    </citation>
    <scope>NUCLEOTIDE SEQUENCE</scope>
    <source>
        <tissue evidence="1">Shoot tip</tissue>
    </source>
</reference>
<evidence type="ECO:0000313" key="1">
    <source>
        <dbReference type="EMBL" id="KAJ6312638.1"/>
    </source>
</evidence>
<name>A0ABQ8ZY91_9ROSI</name>
<comment type="caution">
    <text evidence="1">The sequence shown here is derived from an EMBL/GenBank/DDBJ whole genome shotgun (WGS) entry which is preliminary data.</text>
</comment>